<dbReference type="EMBL" id="RVGV01000164">
    <property type="protein sequence ID" value="MLU15463.1"/>
    <property type="molecule type" value="Genomic_DNA"/>
</dbReference>
<accession>A0A3R0XFI4</accession>
<evidence type="ECO:0000313" key="1">
    <source>
        <dbReference type="EMBL" id="MLU15463.1"/>
    </source>
</evidence>
<reference evidence="1" key="1">
    <citation type="submission" date="2018-07" db="EMBL/GenBank/DDBJ databases">
        <authorList>
            <person name="Ashton P.M."/>
            <person name="Dallman T."/>
            <person name="Nair S."/>
            <person name="De Pinna E."/>
            <person name="Peters T."/>
            <person name="Grant K."/>
        </authorList>
    </citation>
    <scope>NUCLEOTIDE SEQUENCE [LARGE SCALE GENOMIC DNA]</scope>
    <source>
        <strain evidence="1">561031</strain>
    </source>
</reference>
<comment type="caution">
    <text evidence="1">The sequence shown here is derived from an EMBL/GenBank/DDBJ whole genome shotgun (WGS) entry which is preliminary data.</text>
</comment>
<dbReference type="Proteomes" id="UP000839527">
    <property type="component" value="Unassembled WGS sequence"/>
</dbReference>
<proteinExistence type="predicted"/>
<sequence>MPGNFSLRSHSSPRKNSHLTITTKPVMSGLHVYFLCMPGSQKTCFYIFHIVNLKRNRTWFPENFHK</sequence>
<gene>
    <name evidence="1" type="ORF">DRW31_25595</name>
</gene>
<protein>
    <submittedName>
        <fullName evidence="1">Uncharacterized protein</fullName>
    </submittedName>
</protein>
<organism evidence="1">
    <name type="scientific">Shigella dysenteriae</name>
    <dbReference type="NCBI Taxonomy" id="622"/>
    <lineage>
        <taxon>Bacteria</taxon>
        <taxon>Pseudomonadati</taxon>
        <taxon>Pseudomonadota</taxon>
        <taxon>Gammaproteobacteria</taxon>
        <taxon>Enterobacterales</taxon>
        <taxon>Enterobacteriaceae</taxon>
        <taxon>Shigella</taxon>
    </lineage>
</organism>
<dbReference type="AlphaFoldDB" id="A0A3R0XFI4"/>
<name>A0A3R0XFI4_SHIDY</name>